<proteinExistence type="predicted"/>
<dbReference type="AlphaFoldDB" id="A0A410WU11"/>
<dbReference type="PANTHER" id="PTHR43877:SF2">
    <property type="entry name" value="AMINOALKYLPHOSPHONATE N-ACETYLTRANSFERASE-RELATED"/>
    <property type="match status" value="1"/>
</dbReference>
<reference evidence="5 6" key="1">
    <citation type="submission" date="2018-01" db="EMBL/GenBank/DDBJ databases">
        <title>The whole genome sequencing and assembly of Paenibacillus chitinolyticus KCCM 41400 strain.</title>
        <authorList>
            <person name="Kim J.-Y."/>
            <person name="Park M.-K."/>
            <person name="Lee Y.-J."/>
            <person name="Yi H."/>
            <person name="Bahn Y.-S."/>
            <person name="Kim J.F."/>
            <person name="Lee D.-W."/>
        </authorList>
    </citation>
    <scope>NUCLEOTIDE SEQUENCE [LARGE SCALE GENOMIC DNA]</scope>
    <source>
        <strain evidence="5 6">KCCM 41400</strain>
    </source>
</reference>
<dbReference type="KEGG" id="pchi:PC41400_09265"/>
<evidence type="ECO:0000313" key="7">
    <source>
        <dbReference type="Proteomes" id="UP001527202"/>
    </source>
</evidence>
<dbReference type="SUPFAM" id="SSF55729">
    <property type="entry name" value="Acyl-CoA N-acyltransferases (Nat)"/>
    <property type="match status" value="1"/>
</dbReference>
<dbReference type="Proteomes" id="UP001527202">
    <property type="component" value="Unassembled WGS sequence"/>
</dbReference>
<keyword evidence="7" id="KW-1185">Reference proteome</keyword>
<dbReference type="GO" id="GO:0016747">
    <property type="term" value="F:acyltransferase activity, transferring groups other than amino-acyl groups"/>
    <property type="evidence" value="ECO:0007669"/>
    <property type="project" value="InterPro"/>
</dbReference>
<dbReference type="InterPro" id="IPR050832">
    <property type="entry name" value="Bact_Acetyltransf"/>
</dbReference>
<dbReference type="RefSeq" id="WP_042231030.1">
    <property type="nucleotide sequence ID" value="NZ_CP026520.1"/>
</dbReference>
<dbReference type="Proteomes" id="UP000288943">
    <property type="component" value="Chromosome"/>
</dbReference>
<protein>
    <submittedName>
        <fullName evidence="4 5">N-acetyltransferase</fullName>
    </submittedName>
</protein>
<keyword evidence="2" id="KW-0012">Acyltransferase</keyword>
<evidence type="ECO:0000313" key="6">
    <source>
        <dbReference type="Proteomes" id="UP000288943"/>
    </source>
</evidence>
<organism evidence="5 6">
    <name type="scientific">Paenibacillus chitinolyticus</name>
    <dbReference type="NCBI Taxonomy" id="79263"/>
    <lineage>
        <taxon>Bacteria</taxon>
        <taxon>Bacillati</taxon>
        <taxon>Bacillota</taxon>
        <taxon>Bacilli</taxon>
        <taxon>Bacillales</taxon>
        <taxon>Paenibacillaceae</taxon>
        <taxon>Paenibacillus</taxon>
    </lineage>
</organism>
<evidence type="ECO:0000313" key="4">
    <source>
        <dbReference type="EMBL" id="MCY9594972.1"/>
    </source>
</evidence>
<dbReference type="Gene3D" id="3.40.630.30">
    <property type="match status" value="1"/>
</dbReference>
<dbReference type="EMBL" id="CP026520">
    <property type="protein sequence ID" value="QAV17843.1"/>
    <property type="molecule type" value="Genomic_DNA"/>
</dbReference>
<gene>
    <name evidence="4" type="ORF">M5X16_04175</name>
    <name evidence="5" type="ORF">PC41400_09265</name>
</gene>
<dbReference type="CDD" id="cd04301">
    <property type="entry name" value="NAT_SF"/>
    <property type="match status" value="1"/>
</dbReference>
<dbReference type="OrthoDB" id="9803233at2"/>
<name>A0A410WU11_9BACL</name>
<dbReference type="Pfam" id="PF00583">
    <property type="entry name" value="Acetyltransf_1"/>
    <property type="match status" value="1"/>
</dbReference>
<dbReference type="EMBL" id="JAMDMJ010000004">
    <property type="protein sequence ID" value="MCY9594972.1"/>
    <property type="molecule type" value="Genomic_DNA"/>
</dbReference>
<dbReference type="PANTHER" id="PTHR43877">
    <property type="entry name" value="AMINOALKYLPHOSPHONATE N-ACETYLTRANSFERASE-RELATED-RELATED"/>
    <property type="match status" value="1"/>
</dbReference>
<sequence length="179" mass="19754">MGSSPSIVIREAAEADREAVRAVMLEAYLQYADVMSAQRWQQYREDIGAAADKGDPVARLVAEADGKIVGTVQLFVSSEAAYGRPELEIHTPIIRYLSVSPEARGRGVATELIKESAKRSLELGASTLHLHTSDMMASAVSLYERLGFQRAFDKEFHNGEVLVKSYRLELRESAFFTAS</sequence>
<evidence type="ECO:0000259" key="3">
    <source>
        <dbReference type="PROSITE" id="PS51186"/>
    </source>
</evidence>
<dbReference type="GeneID" id="95374994"/>
<dbReference type="InterPro" id="IPR000182">
    <property type="entry name" value="GNAT_dom"/>
</dbReference>
<feature type="domain" description="N-acetyltransferase" evidence="3">
    <location>
        <begin position="7"/>
        <end position="169"/>
    </location>
</feature>
<keyword evidence="1 5" id="KW-0808">Transferase</keyword>
<accession>A0A410WU11</accession>
<evidence type="ECO:0000256" key="1">
    <source>
        <dbReference type="ARBA" id="ARBA00022679"/>
    </source>
</evidence>
<evidence type="ECO:0000256" key="2">
    <source>
        <dbReference type="ARBA" id="ARBA00023315"/>
    </source>
</evidence>
<dbReference type="InterPro" id="IPR016181">
    <property type="entry name" value="Acyl_CoA_acyltransferase"/>
</dbReference>
<evidence type="ECO:0000313" key="5">
    <source>
        <dbReference type="EMBL" id="QAV17843.1"/>
    </source>
</evidence>
<reference evidence="4 7" key="2">
    <citation type="submission" date="2022-05" db="EMBL/GenBank/DDBJ databases">
        <title>Genome Sequencing of Bee-Associated Microbes.</title>
        <authorList>
            <person name="Dunlap C."/>
        </authorList>
    </citation>
    <scope>NUCLEOTIDE SEQUENCE [LARGE SCALE GENOMIC DNA]</scope>
    <source>
        <strain evidence="4 7">NRRL B-23120</strain>
    </source>
</reference>
<dbReference type="PROSITE" id="PS51186">
    <property type="entry name" value="GNAT"/>
    <property type="match status" value="1"/>
</dbReference>